<evidence type="ECO:0000313" key="7">
    <source>
        <dbReference type="EMBL" id="GAA2015033.1"/>
    </source>
</evidence>
<feature type="transmembrane region" description="Helical" evidence="6">
    <location>
        <begin position="155"/>
        <end position="177"/>
    </location>
</feature>
<comment type="caution">
    <text evidence="7">The sequence shown here is derived from an EMBL/GenBank/DDBJ whole genome shotgun (WGS) entry which is preliminary data.</text>
</comment>
<dbReference type="RefSeq" id="WP_344102223.1">
    <property type="nucleotide sequence ID" value="NZ_BAAAPC010000029.1"/>
</dbReference>
<dbReference type="EMBL" id="BAAAPC010000029">
    <property type="protein sequence ID" value="GAA2015033.1"/>
    <property type="molecule type" value="Genomic_DNA"/>
</dbReference>
<evidence type="ECO:0000256" key="4">
    <source>
        <dbReference type="ARBA" id="ARBA00022989"/>
    </source>
</evidence>
<comment type="subcellular location">
    <subcellularLocation>
        <location evidence="1">Cell membrane</location>
        <topology evidence="1">Multi-pass membrane protein</topology>
    </subcellularLocation>
</comment>
<accession>A0ABN2TPG6</accession>
<proteinExistence type="predicted"/>
<feature type="transmembrane region" description="Helical" evidence="6">
    <location>
        <begin position="368"/>
        <end position="385"/>
    </location>
</feature>
<gene>
    <name evidence="7" type="ORF">GCM10009799_49080</name>
</gene>
<dbReference type="PANTHER" id="PTHR30213:SF1">
    <property type="entry name" value="INNER MEMBRANE PROTEIN YHJD"/>
    <property type="match status" value="1"/>
</dbReference>
<dbReference type="PANTHER" id="PTHR30213">
    <property type="entry name" value="INNER MEMBRANE PROTEIN YHJD"/>
    <property type="match status" value="1"/>
</dbReference>
<keyword evidence="3 6" id="KW-0812">Transmembrane</keyword>
<organism evidence="7 8">
    <name type="scientific">Nocardiopsis rhodophaea</name>
    <dbReference type="NCBI Taxonomy" id="280238"/>
    <lineage>
        <taxon>Bacteria</taxon>
        <taxon>Bacillati</taxon>
        <taxon>Actinomycetota</taxon>
        <taxon>Actinomycetes</taxon>
        <taxon>Streptosporangiales</taxon>
        <taxon>Nocardiopsidaceae</taxon>
        <taxon>Nocardiopsis</taxon>
    </lineage>
</organism>
<dbReference type="Proteomes" id="UP001501585">
    <property type="component" value="Unassembled WGS sequence"/>
</dbReference>
<keyword evidence="2" id="KW-1003">Cell membrane</keyword>
<dbReference type="InterPro" id="IPR017039">
    <property type="entry name" value="Virul_fac_BrkB"/>
</dbReference>
<protein>
    <submittedName>
        <fullName evidence="7">Uncharacterized protein</fullName>
    </submittedName>
</protein>
<dbReference type="Pfam" id="PF03631">
    <property type="entry name" value="Virul_fac_BrkB"/>
    <property type="match status" value="1"/>
</dbReference>
<reference evidence="7 8" key="1">
    <citation type="journal article" date="2019" name="Int. J. Syst. Evol. Microbiol.">
        <title>The Global Catalogue of Microorganisms (GCM) 10K type strain sequencing project: providing services to taxonomists for standard genome sequencing and annotation.</title>
        <authorList>
            <consortium name="The Broad Institute Genomics Platform"/>
            <consortium name="The Broad Institute Genome Sequencing Center for Infectious Disease"/>
            <person name="Wu L."/>
            <person name="Ma J."/>
        </authorList>
    </citation>
    <scope>NUCLEOTIDE SEQUENCE [LARGE SCALE GENOMIC DNA]</scope>
    <source>
        <strain evidence="7 8">JCM 15313</strain>
    </source>
</reference>
<evidence type="ECO:0000256" key="3">
    <source>
        <dbReference type="ARBA" id="ARBA00022692"/>
    </source>
</evidence>
<feature type="transmembrane region" description="Helical" evidence="6">
    <location>
        <begin position="55"/>
        <end position="78"/>
    </location>
</feature>
<evidence type="ECO:0000256" key="6">
    <source>
        <dbReference type="SAM" id="Phobius"/>
    </source>
</evidence>
<keyword evidence="8" id="KW-1185">Reference proteome</keyword>
<evidence type="ECO:0000313" key="8">
    <source>
        <dbReference type="Proteomes" id="UP001501585"/>
    </source>
</evidence>
<evidence type="ECO:0000256" key="5">
    <source>
        <dbReference type="ARBA" id="ARBA00023136"/>
    </source>
</evidence>
<feature type="transmembrane region" description="Helical" evidence="6">
    <location>
        <begin position="197"/>
        <end position="223"/>
    </location>
</feature>
<keyword evidence="5 6" id="KW-0472">Membrane</keyword>
<sequence>MASLLNTAKGKARHYGHLAMETYWEARRRRPAFDHAVRAVERYGDRRGSAFAASVTYFAFLSFFPLLALAFALVGYLVEFNADLRQYVELAVEEVLPGLSEQLPIDEIARARTGAGIIGLLGLLYAGLGAVAALREALHQIWLKDVHAGPNIVLAKLYDLVVLIVIGFALLATVVLTSVAQAATTWLLSWVGLEDSVAAIAATRVLGLAIAIGVNLLIFLVLFSRLSGTRRPWRLLWRGALMAAVGFEVLKAAGALLVSYTLGNPVYASFAVVVGLLVWINLVMRLVVFCAAWTATWLPVPPPYQGNVPMRLPDGGWSGSAGAAAAAAGDGCVTGARGVSGPARDLRPVWRAEGPARSRAVLGVLRRAALPVALLTCVAALVVWVRRQRRSAQSTR</sequence>
<feature type="transmembrane region" description="Helical" evidence="6">
    <location>
        <begin position="113"/>
        <end position="134"/>
    </location>
</feature>
<feature type="transmembrane region" description="Helical" evidence="6">
    <location>
        <begin position="266"/>
        <end position="288"/>
    </location>
</feature>
<feature type="transmembrane region" description="Helical" evidence="6">
    <location>
        <begin position="235"/>
        <end position="260"/>
    </location>
</feature>
<evidence type="ECO:0000256" key="2">
    <source>
        <dbReference type="ARBA" id="ARBA00022475"/>
    </source>
</evidence>
<evidence type="ECO:0000256" key="1">
    <source>
        <dbReference type="ARBA" id="ARBA00004651"/>
    </source>
</evidence>
<keyword evidence="4 6" id="KW-1133">Transmembrane helix</keyword>
<name>A0ABN2TPG6_9ACTN</name>